<feature type="binding site" evidence="7">
    <location>
        <position position="75"/>
    </location>
    <ligand>
        <name>substrate</name>
    </ligand>
</feature>
<dbReference type="NCBIfam" id="TIGR01464">
    <property type="entry name" value="hemE"/>
    <property type="match status" value="1"/>
</dbReference>
<dbReference type="Proteomes" id="UP000246352">
    <property type="component" value="Unassembled WGS sequence"/>
</dbReference>
<dbReference type="InterPro" id="IPR000257">
    <property type="entry name" value="Uroporphyrinogen_deCOase"/>
</dbReference>
<evidence type="ECO:0000256" key="7">
    <source>
        <dbReference type="HAMAP-Rule" id="MF_00218"/>
    </source>
</evidence>
<dbReference type="UniPathway" id="UPA00251">
    <property type="reaction ID" value="UER00321"/>
</dbReference>
<evidence type="ECO:0000313" key="13">
    <source>
        <dbReference type="Proteomes" id="UP000246352"/>
    </source>
</evidence>
<evidence type="ECO:0000256" key="5">
    <source>
        <dbReference type="ARBA" id="ARBA00023239"/>
    </source>
</evidence>
<dbReference type="Pfam" id="PF01208">
    <property type="entry name" value="URO-D"/>
    <property type="match status" value="1"/>
</dbReference>
<dbReference type="CDD" id="cd00717">
    <property type="entry name" value="URO-D"/>
    <property type="match status" value="1"/>
</dbReference>
<feature type="binding site" evidence="7">
    <location>
        <begin position="25"/>
        <end position="29"/>
    </location>
    <ligand>
        <name>substrate</name>
    </ligand>
</feature>
<feature type="site" description="Transition state stabilizer" evidence="7">
    <location>
        <position position="75"/>
    </location>
</feature>
<feature type="binding site" evidence="7">
    <location>
        <position position="320"/>
    </location>
    <ligand>
        <name>substrate</name>
    </ligand>
</feature>
<evidence type="ECO:0000256" key="3">
    <source>
        <dbReference type="ARBA" id="ARBA00012288"/>
    </source>
</evidence>
<comment type="pathway">
    <text evidence="1 7 8">Porphyrin-containing compound metabolism; protoporphyrin-IX biosynthesis; coproporphyrinogen-III from 5-aminolevulinate: step 4/4.</text>
</comment>
<dbReference type="InterPro" id="IPR006361">
    <property type="entry name" value="Uroporphyrinogen_deCO2ase_HemE"/>
</dbReference>
<proteinExistence type="inferred from homology"/>
<comment type="caution">
    <text evidence="7">Lacks conserved residue(s) required for the propagation of feature annotation.</text>
</comment>
<evidence type="ECO:0000256" key="2">
    <source>
        <dbReference type="ARBA" id="ARBA00009935"/>
    </source>
</evidence>
<dbReference type="RefSeq" id="WP_110032895.1">
    <property type="nucleotide sequence ID" value="NZ_QGTR01000003.1"/>
</dbReference>
<gene>
    <name evidence="7" type="primary">hemE</name>
    <name evidence="12" type="ORF">DFR52_103757</name>
</gene>
<dbReference type="PROSITE" id="PS00907">
    <property type="entry name" value="UROD_2"/>
    <property type="match status" value="1"/>
</dbReference>
<evidence type="ECO:0000256" key="6">
    <source>
        <dbReference type="ARBA" id="ARBA00023244"/>
    </source>
</evidence>
<dbReference type="PANTHER" id="PTHR21091">
    <property type="entry name" value="METHYLTETRAHYDROFOLATE:HOMOCYSTEINE METHYLTRANSFERASE RELATED"/>
    <property type="match status" value="1"/>
</dbReference>
<evidence type="ECO:0000259" key="10">
    <source>
        <dbReference type="PROSITE" id="PS00906"/>
    </source>
</evidence>
<dbReference type="HAMAP" id="MF_00218">
    <property type="entry name" value="URO_D"/>
    <property type="match status" value="1"/>
</dbReference>
<keyword evidence="7" id="KW-0963">Cytoplasm</keyword>
<keyword evidence="13" id="KW-1185">Reference proteome</keyword>
<dbReference type="PROSITE" id="PS00906">
    <property type="entry name" value="UROD_1"/>
    <property type="match status" value="1"/>
</dbReference>
<comment type="function">
    <text evidence="7">Catalyzes the decarboxylation of four acetate groups of uroporphyrinogen-III to yield coproporphyrinogen-III.</text>
</comment>
<evidence type="ECO:0000256" key="1">
    <source>
        <dbReference type="ARBA" id="ARBA00004804"/>
    </source>
</evidence>
<dbReference type="OrthoDB" id="9806656at2"/>
<evidence type="ECO:0000256" key="8">
    <source>
        <dbReference type="RuleBase" id="RU000554"/>
    </source>
</evidence>
<comment type="caution">
    <text evidence="12">The sequence shown here is derived from an EMBL/GenBank/DDBJ whole genome shotgun (WGS) entry which is preliminary data.</text>
</comment>
<accession>A0A317PKJ0</accession>
<dbReference type="AlphaFoldDB" id="A0A317PKJ0"/>
<dbReference type="EC" id="4.1.1.37" evidence="3 7"/>
<feature type="binding site" evidence="7">
    <location>
        <position position="205"/>
    </location>
    <ligand>
        <name>substrate</name>
    </ligand>
</feature>
<dbReference type="EMBL" id="QGTR01000003">
    <property type="protein sequence ID" value="PWW00550.1"/>
    <property type="molecule type" value="Genomic_DNA"/>
</dbReference>
<keyword evidence="4 7" id="KW-0210">Decarboxylase</keyword>
<dbReference type="PANTHER" id="PTHR21091:SF169">
    <property type="entry name" value="UROPORPHYRINOGEN DECARBOXYLASE"/>
    <property type="match status" value="1"/>
</dbReference>
<dbReference type="GO" id="GO:0004853">
    <property type="term" value="F:uroporphyrinogen decarboxylase activity"/>
    <property type="evidence" value="ECO:0007669"/>
    <property type="project" value="UniProtKB-UniRule"/>
</dbReference>
<comment type="similarity">
    <text evidence="2 7 9">Belongs to the uroporphyrinogen decarboxylase family.</text>
</comment>
<feature type="domain" description="Uroporphyrinogen decarboxylase (URO-D)" evidence="11">
    <location>
        <begin position="138"/>
        <end position="154"/>
    </location>
</feature>
<dbReference type="SUPFAM" id="SSF51726">
    <property type="entry name" value="UROD/MetE-like"/>
    <property type="match status" value="1"/>
</dbReference>
<comment type="subcellular location">
    <subcellularLocation>
        <location evidence="7">Cytoplasm</location>
    </subcellularLocation>
</comment>
<evidence type="ECO:0000313" key="12">
    <source>
        <dbReference type="EMBL" id="PWW00550.1"/>
    </source>
</evidence>
<name>A0A317PKJ0_9HYPH</name>
<keyword evidence="6 7" id="KW-0627">Porphyrin biosynthesis</keyword>
<feature type="domain" description="Uroporphyrinogen decarboxylase (URO-D)" evidence="10">
    <location>
        <begin position="20"/>
        <end position="29"/>
    </location>
</feature>
<evidence type="ECO:0000256" key="4">
    <source>
        <dbReference type="ARBA" id="ARBA00022793"/>
    </source>
</evidence>
<evidence type="ECO:0000259" key="11">
    <source>
        <dbReference type="PROSITE" id="PS00907"/>
    </source>
</evidence>
<comment type="subunit">
    <text evidence="7">Homodimer.</text>
</comment>
<dbReference type="GO" id="GO:0019353">
    <property type="term" value="P:protoporphyrinogen IX biosynthetic process from glutamate"/>
    <property type="evidence" value="ECO:0007669"/>
    <property type="project" value="TreeGrafter"/>
</dbReference>
<keyword evidence="5 7" id="KW-0456">Lyase</keyword>
<evidence type="ECO:0000256" key="9">
    <source>
        <dbReference type="RuleBase" id="RU004169"/>
    </source>
</evidence>
<dbReference type="Gene3D" id="3.20.20.210">
    <property type="match status" value="1"/>
</dbReference>
<comment type="catalytic activity">
    <reaction evidence="7 8">
        <text>uroporphyrinogen III + 4 H(+) = coproporphyrinogen III + 4 CO2</text>
        <dbReference type="Rhea" id="RHEA:19865"/>
        <dbReference type="ChEBI" id="CHEBI:15378"/>
        <dbReference type="ChEBI" id="CHEBI:16526"/>
        <dbReference type="ChEBI" id="CHEBI:57308"/>
        <dbReference type="ChEBI" id="CHEBI:57309"/>
        <dbReference type="EC" id="4.1.1.37"/>
    </reaction>
</comment>
<dbReference type="InterPro" id="IPR038071">
    <property type="entry name" value="UROD/MetE-like_sf"/>
</dbReference>
<protein>
    <recommendedName>
        <fullName evidence="3 7">Uroporphyrinogen decarboxylase</fullName>
        <shortName evidence="7">UPD</shortName>
        <shortName evidence="7">URO-D</shortName>
        <ecNumber evidence="3 7">4.1.1.37</ecNumber>
    </recommendedName>
</protein>
<dbReference type="GO" id="GO:0005829">
    <property type="term" value="C:cytosol"/>
    <property type="evidence" value="ECO:0007669"/>
    <property type="project" value="TreeGrafter"/>
</dbReference>
<sequence>MKSERKVLRVLDGERLSPPPIWLMRQAGRHLPEYRETRASANGFLDLCYTPDLAVEVTLQPIRRYGFDAAILFSDILVIPDALDRDVRFEEGRGPLLTPIGADEIAALDPSGMHSHLAPVYETVSRLRRELPDPTTLLGFCGAPWTVATYMIAGHGTPDQAPARLFAMRHPDEFAKLLALLADASADYLIRQLDAGADAVQIFDSWASVLGETEFDLYSVRPVQRMVERVRAAHPEARIIGFAKGAGVLLEDYRQRTKVDCVGLDWTVPRSLARKIQQDGAVQGNLDPMRVVAGGTALDEGVDRVLADLGDGPLIFNLGHGITPQADPASVVRLVERVRRWSGA</sequence>
<feature type="binding site" evidence="7">
    <location>
        <position position="150"/>
    </location>
    <ligand>
        <name>substrate</name>
    </ligand>
</feature>
<organism evidence="12 13">
    <name type="scientific">Hoeflea marina</name>
    <dbReference type="NCBI Taxonomy" id="274592"/>
    <lineage>
        <taxon>Bacteria</taxon>
        <taxon>Pseudomonadati</taxon>
        <taxon>Pseudomonadota</taxon>
        <taxon>Alphaproteobacteria</taxon>
        <taxon>Hyphomicrobiales</taxon>
        <taxon>Rhizobiaceae</taxon>
        <taxon>Hoeflea</taxon>
    </lineage>
</organism>
<reference evidence="12 13" key="1">
    <citation type="submission" date="2018-05" db="EMBL/GenBank/DDBJ databases">
        <title>Genomic Encyclopedia of Type Strains, Phase IV (KMG-IV): sequencing the most valuable type-strain genomes for metagenomic binning, comparative biology and taxonomic classification.</title>
        <authorList>
            <person name="Goeker M."/>
        </authorList>
    </citation>
    <scope>NUCLEOTIDE SEQUENCE [LARGE SCALE GENOMIC DNA]</scope>
    <source>
        <strain evidence="12 13">DSM 16791</strain>
    </source>
</reference>